<dbReference type="EMBL" id="AP025226">
    <property type="protein sequence ID" value="BDB97731.1"/>
    <property type="molecule type" value="Genomic_DNA"/>
</dbReference>
<protein>
    <recommendedName>
        <fullName evidence="3">C2H2-type domain-containing protein</fullName>
    </recommendedName>
</protein>
<dbReference type="SUPFAM" id="SSF57667">
    <property type="entry name" value="beta-beta-alpha zinc fingers"/>
    <property type="match status" value="1"/>
</dbReference>
<evidence type="ECO:0000313" key="1">
    <source>
        <dbReference type="EMBL" id="BDB97731.1"/>
    </source>
</evidence>
<organism evidence="1 2">
    <name type="scientific">Saccharolobus caldissimus</name>
    <dbReference type="NCBI Taxonomy" id="1702097"/>
    <lineage>
        <taxon>Archaea</taxon>
        <taxon>Thermoproteota</taxon>
        <taxon>Thermoprotei</taxon>
        <taxon>Sulfolobales</taxon>
        <taxon>Sulfolobaceae</taxon>
        <taxon>Saccharolobus</taxon>
    </lineage>
</organism>
<keyword evidence="2" id="KW-1185">Reference proteome</keyword>
<dbReference type="AlphaFoldDB" id="A0AAQ4CPK0"/>
<evidence type="ECO:0008006" key="3">
    <source>
        <dbReference type="Google" id="ProtNLM"/>
    </source>
</evidence>
<proteinExistence type="predicted"/>
<accession>A0AAQ4CPK0</accession>
<name>A0AAQ4CPK0_9CREN</name>
<dbReference type="KEGG" id="scas:SACC_07480"/>
<dbReference type="Proteomes" id="UP001319921">
    <property type="component" value="Chromosome"/>
</dbReference>
<gene>
    <name evidence="1" type="ORF">SACC_07480</name>
</gene>
<evidence type="ECO:0000313" key="2">
    <source>
        <dbReference type="Proteomes" id="UP001319921"/>
    </source>
</evidence>
<sequence>MTKRMYKCKFCGFTSFDLDEFLFHVREHEIEMGDEL</sequence>
<reference evidence="1 2" key="1">
    <citation type="journal article" date="2022" name="Microbiol. Resour. Announc.">
        <title>Complete Genome Sequence of the Hyperthermophilic and Acidophilic Archaeon Saccharolobus caldissimus Strain HS-3T.</title>
        <authorList>
            <person name="Sakai H.D."/>
            <person name="Kurosawa N."/>
        </authorList>
    </citation>
    <scope>NUCLEOTIDE SEQUENCE [LARGE SCALE GENOMIC DNA]</scope>
    <source>
        <strain evidence="1 2">JCM32116</strain>
    </source>
</reference>
<dbReference type="InterPro" id="IPR036236">
    <property type="entry name" value="Znf_C2H2_sf"/>
</dbReference>